<dbReference type="KEGG" id="pfy:PFICI_12974"/>
<dbReference type="RefSeq" id="XP_007839746.1">
    <property type="nucleotide sequence ID" value="XM_007841555.1"/>
</dbReference>
<dbReference type="InterPro" id="IPR052374">
    <property type="entry name" value="SERAC1"/>
</dbReference>
<feature type="region of interest" description="Disordered" evidence="1">
    <location>
        <begin position="1"/>
        <end position="27"/>
    </location>
</feature>
<organism evidence="3 4">
    <name type="scientific">Pestalotiopsis fici (strain W106-1 / CGMCC3.15140)</name>
    <dbReference type="NCBI Taxonomy" id="1229662"/>
    <lineage>
        <taxon>Eukaryota</taxon>
        <taxon>Fungi</taxon>
        <taxon>Dikarya</taxon>
        <taxon>Ascomycota</taxon>
        <taxon>Pezizomycotina</taxon>
        <taxon>Sordariomycetes</taxon>
        <taxon>Xylariomycetidae</taxon>
        <taxon>Amphisphaeriales</taxon>
        <taxon>Sporocadaceae</taxon>
        <taxon>Pestalotiopsis</taxon>
    </lineage>
</organism>
<evidence type="ECO:0000259" key="2">
    <source>
        <dbReference type="Pfam" id="PF24476"/>
    </source>
</evidence>
<dbReference type="InterPro" id="IPR056002">
    <property type="entry name" value="DUF7580"/>
</dbReference>
<evidence type="ECO:0000256" key="1">
    <source>
        <dbReference type="SAM" id="MobiDB-lite"/>
    </source>
</evidence>
<feature type="compositionally biased region" description="Polar residues" evidence="1">
    <location>
        <begin position="1"/>
        <end position="22"/>
    </location>
</feature>
<proteinExistence type="predicted"/>
<accession>W3WQ67</accession>
<evidence type="ECO:0000313" key="4">
    <source>
        <dbReference type="Proteomes" id="UP000030651"/>
    </source>
</evidence>
<feature type="domain" description="DUF7580" evidence="2">
    <location>
        <begin position="550"/>
        <end position="880"/>
    </location>
</feature>
<name>W3WQ67_PESFW</name>
<evidence type="ECO:0000313" key="3">
    <source>
        <dbReference type="EMBL" id="ETS76030.1"/>
    </source>
</evidence>
<protein>
    <recommendedName>
        <fullName evidence="2">DUF7580 domain-containing protein</fullName>
    </recommendedName>
</protein>
<dbReference type="InParanoid" id="W3WQ67"/>
<reference evidence="4" key="1">
    <citation type="journal article" date="2015" name="BMC Genomics">
        <title>Genomic and transcriptomic analysis of the endophytic fungus Pestalotiopsis fici reveals its lifestyle and high potential for synthesis of natural products.</title>
        <authorList>
            <person name="Wang X."/>
            <person name="Zhang X."/>
            <person name="Liu L."/>
            <person name="Xiang M."/>
            <person name="Wang W."/>
            <person name="Sun X."/>
            <person name="Che Y."/>
            <person name="Guo L."/>
            <person name="Liu G."/>
            <person name="Guo L."/>
            <person name="Wang C."/>
            <person name="Yin W.B."/>
            <person name="Stadler M."/>
            <person name="Zhang X."/>
            <person name="Liu X."/>
        </authorList>
    </citation>
    <scope>NUCLEOTIDE SEQUENCE [LARGE SCALE GENOMIC DNA]</scope>
    <source>
        <strain evidence="4">W106-1 / CGMCC3.15140</strain>
    </source>
</reference>
<dbReference type="PANTHER" id="PTHR48182">
    <property type="entry name" value="PROTEIN SERAC1"/>
    <property type="match status" value="1"/>
</dbReference>
<dbReference type="PANTHER" id="PTHR48182:SF3">
    <property type="entry name" value="DUF676 DOMAIN-CONTAINING PROTEIN"/>
    <property type="match status" value="1"/>
</dbReference>
<dbReference type="HOGENOM" id="CLU_324417_0_0_1"/>
<feature type="region of interest" description="Disordered" evidence="1">
    <location>
        <begin position="328"/>
        <end position="352"/>
    </location>
</feature>
<dbReference type="OrthoDB" id="5086500at2759"/>
<sequence length="890" mass="101277">MQNSTDPQRQSTEQPHSQSGHTAQKRVKFQNDRDFGLSQHYPDRHNAEATSKAAVDIIAMHGLRARSPKTWIAWKKDGDATSGEVFWLKDEGMLPSAIPDSRISTYNWNADYVGNPSHDLFLGHADSLLRCLDMDREETALVRAAETFHPAYQRTRLILRNTVGIAFLGTPFRGSWRVGHSTATTRVDLAKQENVDFNKELIQYLRNNSRHDAENGPSPLDEVVQKFSEMLLSDRSLEVVCFYERFPTVIAAIQQDLPADRLPTKFNQTRELTVSRDSACLDGHENVGLDVRHNMLHKHNSPTGAAYREISAVLQRFAKNADQNLAKRGKSNTELLADQPLPESTRVTQKTQNRTNYEEELLMELQHQRTEKCKVPLYPLYTNAVSGRENPDKTANDRAFFEIYLIDILSSEKLREDATGILSDERKEELRQERVKFCTLLDSIANQDIQHSNQAAESPSRCFSGSGKYSHLEKMLNIVSLSHGPFELATETSLSMFQFQGRVSASSARLESSSFRGFLKTLHGQPSSFRKPLHAKTVDITSSHHGLSMFERQYRFQMGKVLDMMGAEFARCDDPKLHTDHKVMMQLYDVETWKEKISGGGVDFHLSCPKSSEQSSSWQSALCTFQAKEDALEMKKGLCNTLKSLSRRARGLILVMSDAENTASYCVNSLHKHDESPTVYTRLAQLVNVLEAFGPRSRRVRQHYKFNYIERRKLAAKLALVLLASCSWNHTTCPWDGNEVQFLGSSASAYDSDKVYITCYIGSESLTETRGSDDEYAPIPAFTKFAKLLLEIEFGCYSSGDFSEDNDYGYTIVKKWYETEREDHDPSKDSYLDAVEACLEFDRLYMEERTKAAGRSESEEETSRRLIRTLIVSKIMSDLDSNKKRKWREV</sequence>
<dbReference type="AlphaFoldDB" id="W3WQ67"/>
<dbReference type="Proteomes" id="UP000030651">
    <property type="component" value="Unassembled WGS sequence"/>
</dbReference>
<dbReference type="eggNOG" id="ENOG502RU8N">
    <property type="taxonomic scope" value="Eukaryota"/>
</dbReference>
<keyword evidence="4" id="KW-1185">Reference proteome</keyword>
<dbReference type="Pfam" id="PF24476">
    <property type="entry name" value="DUF7580"/>
    <property type="match status" value="1"/>
</dbReference>
<dbReference type="GeneID" id="19277987"/>
<gene>
    <name evidence="3" type="ORF">PFICI_12974</name>
</gene>
<dbReference type="EMBL" id="KI912118">
    <property type="protein sequence ID" value="ETS76030.1"/>
    <property type="molecule type" value="Genomic_DNA"/>
</dbReference>